<keyword evidence="1" id="KW-0413">Isomerase</keyword>
<accession>A0A4R6BAT6</accession>
<name>A0A4R6BAT6_9STAP</name>
<dbReference type="PANTHER" id="PTHR11280">
    <property type="entry name" value="GLUCOSAMINE-6-PHOSPHATE ISOMERASE"/>
    <property type="match status" value="1"/>
</dbReference>
<dbReference type="RefSeq" id="WP_133432752.1">
    <property type="nucleotide sequence ID" value="NZ_CP092172.1"/>
</dbReference>
<comment type="caution">
    <text evidence="1">The sequence shown here is derived from an EMBL/GenBank/DDBJ whole genome shotgun (WGS) entry which is preliminary data.</text>
</comment>
<dbReference type="EMBL" id="SCWA01000025">
    <property type="protein sequence ID" value="TDL93413.1"/>
    <property type="molecule type" value="Genomic_DNA"/>
</dbReference>
<dbReference type="AlphaFoldDB" id="A0A4R6BAT6"/>
<dbReference type="GO" id="GO:0042802">
    <property type="term" value="F:identical protein binding"/>
    <property type="evidence" value="ECO:0007669"/>
    <property type="project" value="TreeGrafter"/>
</dbReference>
<dbReference type="Proteomes" id="UP000295310">
    <property type="component" value="Unassembled WGS sequence"/>
</dbReference>
<protein>
    <submittedName>
        <fullName evidence="1">Glucosamine-6-phosphate isomerase</fullName>
    </submittedName>
</protein>
<organism evidence="1 2">
    <name type="scientific">Macrococcus brunensis</name>
    <dbReference type="NCBI Taxonomy" id="198483"/>
    <lineage>
        <taxon>Bacteria</taxon>
        <taxon>Bacillati</taxon>
        <taxon>Bacillota</taxon>
        <taxon>Bacilli</taxon>
        <taxon>Bacillales</taxon>
        <taxon>Staphylococcaceae</taxon>
        <taxon>Macrococcus</taxon>
    </lineage>
</organism>
<dbReference type="GO" id="GO:0005737">
    <property type="term" value="C:cytoplasm"/>
    <property type="evidence" value="ECO:0007669"/>
    <property type="project" value="TreeGrafter"/>
</dbReference>
<sequence length="205" mass="22938">MAMNFKIFETEGIASQYAADIVRKQFNNNPTSIVVFALNDEHNHFYRELHEEMAINPVDASQIHVFDYDNAGAEFLNMGIVKDQLHSVKKTVNIDEEIKETAKTKENKGKLTMFVGTINADGTVGYREVNSDSDKGLLTAREIVLLVTGADKANAIAQLYSTSETNTNFEAGNLKSHRMTTVILDWEAAQGLPADVREYYYSVFS</sequence>
<evidence type="ECO:0000313" key="1">
    <source>
        <dbReference type="EMBL" id="TDL93413.1"/>
    </source>
</evidence>
<keyword evidence="2" id="KW-1185">Reference proteome</keyword>
<gene>
    <name evidence="1" type="ORF">ERX27_10340</name>
</gene>
<dbReference type="InterPro" id="IPR004547">
    <property type="entry name" value="Glucosamine6P_isomerase"/>
</dbReference>
<dbReference type="PANTHER" id="PTHR11280:SF5">
    <property type="entry name" value="GLUCOSAMINE-6-PHOSPHATE ISOMERASE"/>
    <property type="match status" value="1"/>
</dbReference>
<dbReference type="GO" id="GO:0006046">
    <property type="term" value="P:N-acetylglucosamine catabolic process"/>
    <property type="evidence" value="ECO:0007669"/>
    <property type="project" value="TreeGrafter"/>
</dbReference>
<reference evidence="1 2" key="1">
    <citation type="submission" date="2019-01" db="EMBL/GenBank/DDBJ databases">
        <title>Draft genome sequences of the type strains of six Macrococcus species.</title>
        <authorList>
            <person name="Mazhar S."/>
            <person name="Altermann E."/>
            <person name="Hill C."/>
            <person name="Mcauliffe O."/>
        </authorList>
    </citation>
    <scope>NUCLEOTIDE SEQUENCE [LARGE SCALE GENOMIC DNA]</scope>
    <source>
        <strain evidence="1 2">CCM4811</strain>
    </source>
</reference>
<dbReference type="InterPro" id="IPR037171">
    <property type="entry name" value="NagB/RpiA_transferase-like"/>
</dbReference>
<dbReference type="Gene3D" id="3.40.50.1360">
    <property type="match status" value="1"/>
</dbReference>
<dbReference type="GO" id="GO:0006043">
    <property type="term" value="P:glucosamine catabolic process"/>
    <property type="evidence" value="ECO:0007669"/>
    <property type="project" value="TreeGrafter"/>
</dbReference>
<evidence type="ECO:0000313" key="2">
    <source>
        <dbReference type="Proteomes" id="UP000295310"/>
    </source>
</evidence>
<dbReference type="OrthoDB" id="2405709at2"/>
<proteinExistence type="predicted"/>
<dbReference type="SUPFAM" id="SSF100950">
    <property type="entry name" value="NagB/RpiA/CoA transferase-like"/>
    <property type="match status" value="1"/>
</dbReference>
<dbReference type="GO" id="GO:0016853">
    <property type="term" value="F:isomerase activity"/>
    <property type="evidence" value="ECO:0007669"/>
    <property type="project" value="UniProtKB-KW"/>
</dbReference>
<dbReference type="GO" id="GO:0019262">
    <property type="term" value="P:N-acetylneuraminate catabolic process"/>
    <property type="evidence" value="ECO:0007669"/>
    <property type="project" value="TreeGrafter"/>
</dbReference>
<dbReference type="GO" id="GO:0004342">
    <property type="term" value="F:glucosamine-6-phosphate deaminase activity"/>
    <property type="evidence" value="ECO:0007669"/>
    <property type="project" value="InterPro"/>
</dbReference>